<gene>
    <name evidence="9" type="ORF">ODALV1_LOCUS5537</name>
</gene>
<evidence type="ECO:0000256" key="4">
    <source>
        <dbReference type="ARBA" id="ARBA00022989"/>
    </source>
</evidence>
<feature type="compositionally biased region" description="Polar residues" evidence="7">
    <location>
        <begin position="1"/>
        <end position="14"/>
    </location>
</feature>
<evidence type="ECO:0000313" key="10">
    <source>
        <dbReference type="Proteomes" id="UP001642540"/>
    </source>
</evidence>
<comment type="subcellular location">
    <subcellularLocation>
        <location evidence="1">Membrane</location>
        <topology evidence="1">Multi-pass membrane protein</topology>
    </subcellularLocation>
</comment>
<evidence type="ECO:0000256" key="8">
    <source>
        <dbReference type="SAM" id="Phobius"/>
    </source>
</evidence>
<comment type="similarity">
    <text evidence="2 6">Belongs to the CDC50/LEM3 family.</text>
</comment>
<keyword evidence="3 8" id="KW-0812">Transmembrane</keyword>
<dbReference type="InterPro" id="IPR005045">
    <property type="entry name" value="CDC50/LEM3_fam"/>
</dbReference>
<reference evidence="9 10" key="1">
    <citation type="submission" date="2024-08" db="EMBL/GenBank/DDBJ databases">
        <authorList>
            <person name="Cucini C."/>
            <person name="Frati F."/>
        </authorList>
    </citation>
    <scope>NUCLEOTIDE SEQUENCE [LARGE SCALE GENOMIC DNA]</scope>
</reference>
<sequence length="371" mass="42402">MEVSTSAINSTQTPENRESKKPSNSAFKQQRLTAWQPILTAGTVLPTFFVIGILFIPVGIGLWFFSENVREITIPYTHCTSIEDKETNRTCADIVRNNSGALCQCEVHFTLDTQFTGRVYMYYALTNFYQNHRRYVKSRDDNQLWGQIDSDPNSDCTPFAFDQVKKKKIYPCGAIANSMFSDEISLFHQSLDGLKPVSLIRTGIAWDSDKKFKFQNPRNYSQGAKMWDGYTKPKAWRKELWELDPENPENNGVQNEDLIVWMRTAALPNFRKLYRIVNSSAEYFRAGLPMGNYSLKINYTYEVESFHGTKSIVLSTTSLLGGKNPFLGISYIVVGTICLVLGVLFLFIHINYGKSTWEMTNVDPRTPWIAN</sequence>
<comment type="caution">
    <text evidence="9">The sequence shown here is derived from an EMBL/GenBank/DDBJ whole genome shotgun (WGS) entry which is preliminary data.</text>
</comment>
<dbReference type="Pfam" id="PF03381">
    <property type="entry name" value="CDC50"/>
    <property type="match status" value="1"/>
</dbReference>
<accession>A0ABP1Q318</accession>
<dbReference type="PANTHER" id="PTHR10926">
    <property type="entry name" value="CELL CYCLE CONTROL PROTEIN 50"/>
    <property type="match status" value="1"/>
</dbReference>
<dbReference type="Proteomes" id="UP001642540">
    <property type="component" value="Unassembled WGS sequence"/>
</dbReference>
<name>A0ABP1Q318_9HEXA</name>
<protein>
    <recommendedName>
        <fullName evidence="11">P4-ATPase flippase complex beta subunit TMEM30A</fullName>
    </recommendedName>
</protein>
<feature type="region of interest" description="Disordered" evidence="7">
    <location>
        <begin position="1"/>
        <end position="25"/>
    </location>
</feature>
<keyword evidence="4 8" id="KW-1133">Transmembrane helix</keyword>
<feature type="transmembrane region" description="Helical" evidence="8">
    <location>
        <begin position="326"/>
        <end position="348"/>
    </location>
</feature>
<organism evidence="9 10">
    <name type="scientific">Orchesella dallaii</name>
    <dbReference type="NCBI Taxonomy" id="48710"/>
    <lineage>
        <taxon>Eukaryota</taxon>
        <taxon>Metazoa</taxon>
        <taxon>Ecdysozoa</taxon>
        <taxon>Arthropoda</taxon>
        <taxon>Hexapoda</taxon>
        <taxon>Collembola</taxon>
        <taxon>Entomobryomorpha</taxon>
        <taxon>Entomobryoidea</taxon>
        <taxon>Orchesellidae</taxon>
        <taxon>Orchesellinae</taxon>
        <taxon>Orchesella</taxon>
    </lineage>
</organism>
<evidence type="ECO:0000256" key="2">
    <source>
        <dbReference type="ARBA" id="ARBA00009457"/>
    </source>
</evidence>
<evidence type="ECO:0008006" key="11">
    <source>
        <dbReference type="Google" id="ProtNLM"/>
    </source>
</evidence>
<keyword evidence="5 6" id="KW-0472">Membrane</keyword>
<evidence type="ECO:0000256" key="6">
    <source>
        <dbReference type="PIRNR" id="PIRNR015840"/>
    </source>
</evidence>
<proteinExistence type="inferred from homology"/>
<evidence type="ECO:0000313" key="9">
    <source>
        <dbReference type="EMBL" id="CAL8083596.1"/>
    </source>
</evidence>
<evidence type="ECO:0000256" key="5">
    <source>
        <dbReference type="ARBA" id="ARBA00023136"/>
    </source>
</evidence>
<dbReference type="EMBL" id="CAXLJM020000016">
    <property type="protein sequence ID" value="CAL8083596.1"/>
    <property type="molecule type" value="Genomic_DNA"/>
</dbReference>
<dbReference type="PANTHER" id="PTHR10926:SF0">
    <property type="entry name" value="CDC50, ISOFORM A"/>
    <property type="match status" value="1"/>
</dbReference>
<dbReference type="PIRSF" id="PIRSF015840">
    <property type="entry name" value="DUF284_TM_euk"/>
    <property type="match status" value="1"/>
</dbReference>
<feature type="transmembrane region" description="Helical" evidence="8">
    <location>
        <begin position="38"/>
        <end position="65"/>
    </location>
</feature>
<evidence type="ECO:0000256" key="3">
    <source>
        <dbReference type="ARBA" id="ARBA00022692"/>
    </source>
</evidence>
<keyword evidence="10" id="KW-1185">Reference proteome</keyword>
<evidence type="ECO:0000256" key="7">
    <source>
        <dbReference type="SAM" id="MobiDB-lite"/>
    </source>
</evidence>
<evidence type="ECO:0000256" key="1">
    <source>
        <dbReference type="ARBA" id="ARBA00004141"/>
    </source>
</evidence>